<dbReference type="GO" id="GO:0030288">
    <property type="term" value="C:outer membrane-bounded periplasmic space"/>
    <property type="evidence" value="ECO:0007669"/>
    <property type="project" value="TreeGrafter"/>
</dbReference>
<keyword evidence="3" id="KW-1185">Reference proteome</keyword>
<comment type="caution">
    <text evidence="2">The sequence shown here is derived from an EMBL/GenBank/DDBJ whole genome shotgun (WGS) entry which is preliminary data.</text>
</comment>
<dbReference type="EMBL" id="JABAHZ010000006">
    <property type="protein sequence ID" value="NLR81440.1"/>
    <property type="molecule type" value="Genomic_DNA"/>
</dbReference>
<dbReference type="SMART" id="SM00245">
    <property type="entry name" value="TSPc"/>
    <property type="match status" value="1"/>
</dbReference>
<evidence type="ECO:0000313" key="3">
    <source>
        <dbReference type="Proteomes" id="UP000552864"/>
    </source>
</evidence>
<sequence length="450" mass="50689">MFILLRLYVLCFLLVIVFPLKAQVSHDHEYTIAELKEDFRFVKKQLEDTHPALYRYTSRKTFRIFFDSLYTSIRGPMTEQAFLSRLQLLNEKIADGHTMFLPSAATMAYNNREGRFLPLLVRCLDNKLYIRENNSPDTSLHAGDEILAINHVPASKVMPALLQRQIRDGYNQTYPRWILEQYFAAYYSFVYGQPAQFSLLIRQGSGDTLLQTVGALTKDSIRRMHRPQPDSAGQWLYPVIEAPAGIRLTTLPFMREVANRKLAWLKITTFDADVLKATYHQDYQAATDSVFALLKKEPVTDLVLDLRDNQGGDFEPGQYLLSYLLKHPLTYLPGGKATKLITPVPGHFTGKLYVLMNGGTFSSAAVTAAYLKECTSALLMGEESGGNAYEISGDPVALQLPHTGIQAFISTTNYVIRKGDNRGHGVFPDKDLGEVQGSANGLIRLIQNEF</sequence>
<dbReference type="GO" id="GO:0008236">
    <property type="term" value="F:serine-type peptidase activity"/>
    <property type="evidence" value="ECO:0007669"/>
    <property type="project" value="InterPro"/>
</dbReference>
<evidence type="ECO:0000259" key="1">
    <source>
        <dbReference type="SMART" id="SM00245"/>
    </source>
</evidence>
<dbReference type="Gene3D" id="3.90.226.10">
    <property type="entry name" value="2-enoyl-CoA Hydratase, Chain A, domain 1"/>
    <property type="match status" value="1"/>
</dbReference>
<evidence type="ECO:0000313" key="2">
    <source>
        <dbReference type="EMBL" id="NLR81440.1"/>
    </source>
</evidence>
<dbReference type="GO" id="GO:0007165">
    <property type="term" value="P:signal transduction"/>
    <property type="evidence" value="ECO:0007669"/>
    <property type="project" value="TreeGrafter"/>
</dbReference>
<dbReference type="GO" id="GO:0006508">
    <property type="term" value="P:proteolysis"/>
    <property type="evidence" value="ECO:0007669"/>
    <property type="project" value="InterPro"/>
</dbReference>
<reference evidence="2 3" key="1">
    <citation type="submission" date="2020-04" db="EMBL/GenBank/DDBJ databases">
        <authorList>
            <person name="Yin C."/>
        </authorList>
    </citation>
    <scope>NUCLEOTIDE SEQUENCE [LARGE SCALE GENOMIC DNA]</scope>
    <source>
        <strain evidence="2 3">Ak56</strain>
    </source>
</reference>
<dbReference type="AlphaFoldDB" id="A0A847SE25"/>
<dbReference type="Pfam" id="PF03572">
    <property type="entry name" value="Peptidase_S41"/>
    <property type="match status" value="1"/>
</dbReference>
<dbReference type="PANTHER" id="PTHR32060">
    <property type="entry name" value="TAIL-SPECIFIC PROTEASE"/>
    <property type="match status" value="1"/>
</dbReference>
<dbReference type="InterPro" id="IPR005151">
    <property type="entry name" value="Tail-specific_protease"/>
</dbReference>
<dbReference type="PANTHER" id="PTHR32060:SF30">
    <property type="entry name" value="CARBOXY-TERMINAL PROCESSING PROTEASE CTPA"/>
    <property type="match status" value="1"/>
</dbReference>
<name>A0A847SE25_9BACT</name>
<dbReference type="GO" id="GO:0004175">
    <property type="term" value="F:endopeptidase activity"/>
    <property type="evidence" value="ECO:0007669"/>
    <property type="project" value="TreeGrafter"/>
</dbReference>
<dbReference type="RefSeq" id="WP_168741079.1">
    <property type="nucleotide sequence ID" value="NZ_JABAHZ010000006.1"/>
</dbReference>
<dbReference type="SUPFAM" id="SSF52096">
    <property type="entry name" value="ClpP/crotonase"/>
    <property type="match status" value="1"/>
</dbReference>
<gene>
    <name evidence="2" type="ORF">HGH91_22630</name>
</gene>
<feature type="domain" description="Tail specific protease" evidence="1">
    <location>
        <begin position="232"/>
        <end position="433"/>
    </location>
</feature>
<organism evidence="2 3">
    <name type="scientific">Chitinophaga eiseniae</name>
    <dbReference type="NCBI Taxonomy" id="634771"/>
    <lineage>
        <taxon>Bacteria</taxon>
        <taxon>Pseudomonadati</taxon>
        <taxon>Bacteroidota</taxon>
        <taxon>Chitinophagia</taxon>
        <taxon>Chitinophagales</taxon>
        <taxon>Chitinophagaceae</taxon>
        <taxon>Chitinophaga</taxon>
    </lineage>
</organism>
<dbReference type="Proteomes" id="UP000552864">
    <property type="component" value="Unassembled WGS sequence"/>
</dbReference>
<dbReference type="InterPro" id="IPR029045">
    <property type="entry name" value="ClpP/crotonase-like_dom_sf"/>
</dbReference>
<proteinExistence type="predicted"/>
<accession>A0A847SE25</accession>
<protein>
    <recommendedName>
        <fullName evidence="1">Tail specific protease domain-containing protein</fullName>
    </recommendedName>
</protein>